<keyword evidence="3" id="KW-1185">Reference proteome</keyword>
<sequence length="307" mass="32921">MKPSITNPTHLWGIDLGGTKIECAVLDKTNELSVICRKRIPTEADKGYQHIISQIVKLVNLVIEEIDEQPAKIGFATPGVLDPATLTMKNCNTVCMNGQPMHEDLEKALGIPVKLANDANCFALAEALMGAGKSFPKAELVFGVIMGTGVGGGLVVHGKVISGHHGIGGEWGHNIIEEGGEPCYCGKAGCVEKVIAGPALEKYYQKISGESLKLKEILERYLANTDEFATATIERLLEYYGRGISTLINVLDPDLIVIGGGVGNIDLLYTEGYERIKKYIFNDKKISTPIVKPLLGDSAGVFGAALL</sequence>
<protein>
    <submittedName>
        <fullName evidence="2">Putative NBD/HSP70 family sugar kinase</fullName>
    </submittedName>
</protein>
<dbReference type="PANTHER" id="PTHR18964:SF149">
    <property type="entry name" value="BIFUNCTIONAL UDP-N-ACETYLGLUCOSAMINE 2-EPIMERASE_N-ACETYLMANNOSAMINE KINASE"/>
    <property type="match status" value="1"/>
</dbReference>
<dbReference type="RefSeq" id="WP_221432511.1">
    <property type="nucleotide sequence ID" value="NZ_JACHKT010000038.1"/>
</dbReference>
<proteinExistence type="inferred from homology"/>
<comment type="similarity">
    <text evidence="1">Belongs to the ROK (NagC/XylR) family.</text>
</comment>
<dbReference type="InterPro" id="IPR049874">
    <property type="entry name" value="ROK_cs"/>
</dbReference>
<keyword evidence="2" id="KW-0808">Transferase</keyword>
<name>A0A841EV21_9BACT</name>
<accession>A0A841EV21</accession>
<dbReference type="PROSITE" id="PS01125">
    <property type="entry name" value="ROK"/>
    <property type="match status" value="1"/>
</dbReference>
<evidence type="ECO:0000313" key="2">
    <source>
        <dbReference type="EMBL" id="MBB6005239.1"/>
    </source>
</evidence>
<gene>
    <name evidence="2" type="ORF">HNP25_003911</name>
</gene>
<dbReference type="Pfam" id="PF00480">
    <property type="entry name" value="ROK"/>
    <property type="match status" value="1"/>
</dbReference>
<comment type="caution">
    <text evidence="2">The sequence shown here is derived from an EMBL/GenBank/DDBJ whole genome shotgun (WGS) entry which is preliminary data.</text>
</comment>
<dbReference type="SUPFAM" id="SSF53067">
    <property type="entry name" value="Actin-like ATPase domain"/>
    <property type="match status" value="1"/>
</dbReference>
<evidence type="ECO:0000256" key="1">
    <source>
        <dbReference type="ARBA" id="ARBA00006479"/>
    </source>
</evidence>
<dbReference type="GO" id="GO:0008761">
    <property type="term" value="F:UDP-N-acetylglucosamine 2-epimerase activity"/>
    <property type="evidence" value="ECO:0007669"/>
    <property type="project" value="TreeGrafter"/>
</dbReference>
<dbReference type="Gene3D" id="3.30.420.40">
    <property type="match status" value="2"/>
</dbReference>
<reference evidence="2 3" key="1">
    <citation type="submission" date="2020-08" db="EMBL/GenBank/DDBJ databases">
        <title>Functional genomics of gut bacteria from endangered species of beetles.</title>
        <authorList>
            <person name="Carlos-Shanley C."/>
        </authorList>
    </citation>
    <scope>NUCLEOTIDE SEQUENCE [LARGE SCALE GENOMIC DNA]</scope>
    <source>
        <strain evidence="2 3">S00070</strain>
    </source>
</reference>
<dbReference type="EMBL" id="JACHKT010000038">
    <property type="protein sequence ID" value="MBB6005239.1"/>
    <property type="molecule type" value="Genomic_DNA"/>
</dbReference>
<dbReference type="PANTHER" id="PTHR18964">
    <property type="entry name" value="ROK (REPRESSOR, ORF, KINASE) FAMILY"/>
    <property type="match status" value="1"/>
</dbReference>
<evidence type="ECO:0000313" key="3">
    <source>
        <dbReference type="Proteomes" id="UP000524404"/>
    </source>
</evidence>
<organism evidence="2 3">
    <name type="scientific">Arcicella rosea</name>
    <dbReference type="NCBI Taxonomy" id="502909"/>
    <lineage>
        <taxon>Bacteria</taxon>
        <taxon>Pseudomonadati</taxon>
        <taxon>Bacteroidota</taxon>
        <taxon>Cytophagia</taxon>
        <taxon>Cytophagales</taxon>
        <taxon>Flectobacillaceae</taxon>
        <taxon>Arcicella</taxon>
    </lineage>
</organism>
<dbReference type="InterPro" id="IPR000600">
    <property type="entry name" value="ROK"/>
</dbReference>
<keyword evidence="2" id="KW-0418">Kinase</keyword>
<dbReference type="Proteomes" id="UP000524404">
    <property type="component" value="Unassembled WGS sequence"/>
</dbReference>
<dbReference type="AlphaFoldDB" id="A0A841EV21"/>
<dbReference type="GO" id="GO:0009384">
    <property type="term" value="F:N-acylmannosamine kinase activity"/>
    <property type="evidence" value="ECO:0007669"/>
    <property type="project" value="TreeGrafter"/>
</dbReference>
<dbReference type="InterPro" id="IPR043129">
    <property type="entry name" value="ATPase_NBD"/>
</dbReference>